<feature type="domain" description="Helicase ATP-binding" evidence="10">
    <location>
        <begin position="1118"/>
        <end position="1322"/>
    </location>
</feature>
<dbReference type="Gene3D" id="3.40.50.300">
    <property type="entry name" value="P-loop containing nucleotide triphosphate hydrolases"/>
    <property type="match status" value="1"/>
</dbReference>
<organism evidence="12 13">
    <name type="scientific">Coleophoma cylindrospora</name>
    <dbReference type="NCBI Taxonomy" id="1849047"/>
    <lineage>
        <taxon>Eukaryota</taxon>
        <taxon>Fungi</taxon>
        <taxon>Dikarya</taxon>
        <taxon>Ascomycota</taxon>
        <taxon>Pezizomycotina</taxon>
        <taxon>Leotiomycetes</taxon>
        <taxon>Helotiales</taxon>
        <taxon>Dermateaceae</taxon>
        <taxon>Coleophoma</taxon>
    </lineage>
</organism>
<dbReference type="STRING" id="1849047.A0A3D8SG08"/>
<keyword evidence="13" id="KW-1185">Reference proteome</keyword>
<dbReference type="GO" id="GO:0005524">
    <property type="term" value="F:ATP binding"/>
    <property type="evidence" value="ECO:0007669"/>
    <property type="project" value="UniProtKB-KW"/>
</dbReference>
<feature type="region of interest" description="Disordered" evidence="9">
    <location>
        <begin position="1768"/>
        <end position="1800"/>
    </location>
</feature>
<dbReference type="GO" id="GO:0005634">
    <property type="term" value="C:nucleus"/>
    <property type="evidence" value="ECO:0007669"/>
    <property type="project" value="UniProtKB-SubCell"/>
</dbReference>
<dbReference type="InterPro" id="IPR044574">
    <property type="entry name" value="ARIP4-like"/>
</dbReference>
<evidence type="ECO:0000256" key="1">
    <source>
        <dbReference type="ARBA" id="ARBA00004123"/>
    </source>
</evidence>
<feature type="region of interest" description="Disordered" evidence="9">
    <location>
        <begin position="739"/>
        <end position="771"/>
    </location>
</feature>
<dbReference type="InterPro" id="IPR014001">
    <property type="entry name" value="Helicase_ATP-bd"/>
</dbReference>
<sequence>MANTSPVGRKLLLHHWLEDQLSSPTNASSHRPYASTLAEVARIEMDDPWDWETDRIVQELCTNERSWQHRRGKMPDAIAFEAALRGQDITGDILLVELNDAVMKEDLGLKAIQGRAFVRGAIEELRARSLKYQDWWEKHDPINVGSYFSRSMQEHSLPQLSKPAPRTGLATSLNQTPDTTQVEVNPMATLYDHGGSKSLGVPMEDMLEPRTPDDDIEGHSNKRRKLNSMSSEVHIDDMREDSPQYHDALVLQDNEVRHDVDGASFTEEKQRKRIAPTLLTSVLDPNRDRSLPTDADNVVIHAHHTIKPGVAFVDEAGRKRLVPIHQESSNCTEPYNLANRQSRTNGDSVSKAGEYLGKNKMLVDNVFYEDIEFGQDLPSDSDVEISIVSGGVSGGQRLYVHGTMKHFLQVDRKSLVRGGKHFSAVLPYPTRLAPKYHDPSFTLYSKTSDGCIQAKRERLPAWPELDPEGPSETMPSREPIFAAFTGSYEEWDPSYLEKYRFIEGGDTILPLYGESDEENEFDPETWAEIEAERGNLPKLKMALRKQHITAAEVSQAIDDGIAELKAKWKAIKLPKLQRKAWKIWVRSRRENNKKQRIKAFEARINHINDRISKMRTEITKDTWTSQQQVRSQTRIMETSIFELEELAWEISVLVAKTMPDKLSDPEPIPSLKQKKPVDHGEDGESLDSSQESSSDDEDLRSFVIEDGSECSSVAQELDLATDESDEGSDTYVVENRLLSNADIKGPSHHPSPLPNRRSNMKSGASLPSQQGNCAMDDIVDLTLLSSSSDSEVVSLVAPTRKFLSSPPTRRVKVKLDLRSKATANTAISISDTDDQNISELAPGCLPPLSDPEAICSKIDAIWIELGDRARLLLSILYRELEAQEKIKLIEFLKDMPEETLWSRIINTARLLSGKEDRMKGLDAQSLSILRLLVRMLLIYIDCKPVDPFDHDTVLLASQVTKIRNSRTELFRAFYKFCCKLGHYFWARDGRSNMDKNNKENTKLQAGGKRQPRLSTTSDDDLTENDSPRKRRKPLHEDASARDLRIQDRERQAEQEQRRQRLRAKLAESGNVAGVDPSRIIINEGKFDDQGYVYVNDYIGRRIKPHQVSGVQFMWSQIVTDHKVMHGCLLAHTMGLGKTMQSITLLIAIAEASASKDETVRAQVPLSLRISKTLILCPPGLIDNWMDEFLMWTPKDLLGELRKIDAAVKTLKARLIVIEEWYRDGGILIIGYDMFRSLIQNGTRKDATSAPLTEEQHEKVKQHLLEGPNIIIADEAHKMKNATSQLTAATSQFKSKTRIALTGSPLANNVEEYHTMIEWVAPNYLGPITEFRQKYVHPIQDGLFFDSTHAERRKSLKMLGVLKEDLSPKVHRADMSVLRNDLPPKTEFVIFLRLTDLQKEAYALYVRSMMPGAGNITQSTLWHWLAILSLLCNHPSCFRAKLTERKEDAVSSQKAASRPHLTEEGDVNVWKTGVSEDLVRQELALLDQEPDLSFFDLSNKVKILCQILDASRLVGDKVLVFSSSIPTLDYLQKVCEKTGRKWARLDGSTQVAKRQGLTKEFNTSNKELYLISTTAGGLGLNLPSANRVVIFDFKWNPIAEEQAVGRAYRIGQKKRVFVYRFVVAGTFEEVIHNKAIFKMQLSQRVVDKKNPVAWAKKHAGEFLFEPKDVNDHDLDGHTGKDPNVLDTILAEQKESRRISSIIQNDTFEQVADDLLTAEDRKEIEQLLSDEQLKRSNPIAYRDLTYERQRMESELRIQAAVAAAAAASRQMQNTVGRPPSTPQASVPGASMQASNNTVPVNGQISSNNARVIGQTILPPLPAVTTRFNRPGLEPVRATGTRVREEDRSEIAPLSSGTPSSGKQRQEVPVASTDGTSDTIPKPSQGQSSPAEASSSLGVKSQNRSPEFRLTSALQRAAMSGVSPRLNNAQDICDSIARAAKHLTTSPEEKNKAIDRASEEIDKTPATGLALMKKSISAKEFVQGVLSQMRSRRILSVRGTPRNGMHVGISKRRSPPKSILPSRSALSVAAEPDSIESSNAQSTSDLQRSRFKIKQPEYSQLLESQGGTSEKGEGYESERAGRLETTNSLSTPGIPEPFIPRERKATAKEPVEGNNSVGPSESSASAVQEFSLLERARMFEAMDTAAGPKSRQDEDALATAQINRRRAALRAPRETSSPSQESALPEWALQNIRTRTRSHRSQHGTPTK</sequence>
<evidence type="ECO:0000256" key="6">
    <source>
        <dbReference type="ARBA" id="ARBA00022840"/>
    </source>
</evidence>
<evidence type="ECO:0000256" key="7">
    <source>
        <dbReference type="ARBA" id="ARBA00023125"/>
    </source>
</evidence>
<dbReference type="SMART" id="SM00490">
    <property type="entry name" value="HELICc"/>
    <property type="match status" value="1"/>
</dbReference>
<name>A0A3D8SG08_9HELO</name>
<feature type="compositionally biased region" description="Polar residues" evidence="9">
    <location>
        <begin position="2054"/>
        <end position="2065"/>
    </location>
</feature>
<keyword evidence="4" id="KW-0378">Hydrolase</keyword>
<feature type="compositionally biased region" description="Polar residues" evidence="9">
    <location>
        <begin position="1870"/>
        <end position="1902"/>
    </location>
</feature>
<feature type="compositionally biased region" description="Polar residues" evidence="9">
    <location>
        <begin position="1789"/>
        <end position="1800"/>
    </location>
</feature>
<dbReference type="GO" id="GO:0004386">
    <property type="term" value="F:helicase activity"/>
    <property type="evidence" value="ECO:0007669"/>
    <property type="project" value="UniProtKB-KW"/>
</dbReference>
<evidence type="ECO:0000256" key="5">
    <source>
        <dbReference type="ARBA" id="ARBA00022806"/>
    </source>
</evidence>
<accession>A0A3D8SG08</accession>
<comment type="caution">
    <text evidence="12">The sequence shown here is derived from an EMBL/GenBank/DDBJ whole genome shotgun (WGS) entry which is preliminary data.</text>
</comment>
<dbReference type="Pfam" id="PF24580">
    <property type="entry name" value="DUF7607"/>
    <property type="match status" value="1"/>
</dbReference>
<dbReference type="CDD" id="cd18793">
    <property type="entry name" value="SF2_C_SNF"/>
    <property type="match status" value="1"/>
</dbReference>
<feature type="compositionally biased region" description="Polar residues" evidence="9">
    <location>
        <begin position="2032"/>
        <end position="2043"/>
    </location>
</feature>
<keyword evidence="6" id="KW-0067">ATP-binding</keyword>
<dbReference type="InterPro" id="IPR049730">
    <property type="entry name" value="SNF2/RAD54-like_C"/>
</dbReference>
<evidence type="ECO:0000256" key="4">
    <source>
        <dbReference type="ARBA" id="ARBA00022801"/>
    </source>
</evidence>
<feature type="compositionally biased region" description="Polar residues" evidence="9">
    <location>
        <begin position="756"/>
        <end position="771"/>
    </location>
</feature>
<dbReference type="InterPro" id="IPR027417">
    <property type="entry name" value="P-loop_NTPase"/>
</dbReference>
<dbReference type="Pfam" id="PF00176">
    <property type="entry name" value="SNF2-rel_dom"/>
    <property type="match status" value="1"/>
</dbReference>
<feature type="region of interest" description="Disordered" evidence="9">
    <location>
        <begin position="193"/>
        <end position="228"/>
    </location>
</feature>
<dbReference type="GO" id="GO:0016887">
    <property type="term" value="F:ATP hydrolysis activity"/>
    <property type="evidence" value="ECO:0007669"/>
    <property type="project" value="InterPro"/>
</dbReference>
<evidence type="ECO:0000259" key="10">
    <source>
        <dbReference type="PROSITE" id="PS51192"/>
    </source>
</evidence>
<dbReference type="PANTHER" id="PTHR45797:SF1">
    <property type="entry name" value="HELICASE ARIP4"/>
    <property type="match status" value="1"/>
</dbReference>
<feature type="compositionally biased region" description="Basic and acidic residues" evidence="9">
    <location>
        <begin position="1034"/>
        <end position="1058"/>
    </location>
</feature>
<gene>
    <name evidence="12" type="ORF">BP6252_02288</name>
</gene>
<feature type="region of interest" description="Disordered" evidence="9">
    <location>
        <begin position="1997"/>
        <end position="2126"/>
    </location>
</feature>
<dbReference type="PROSITE" id="PS51194">
    <property type="entry name" value="HELICASE_CTER"/>
    <property type="match status" value="1"/>
</dbReference>
<feature type="region of interest" description="Disordered" evidence="9">
    <location>
        <begin position="2138"/>
        <end position="2205"/>
    </location>
</feature>
<feature type="domain" description="Helicase C-terminal" evidence="11">
    <location>
        <begin position="1505"/>
        <end position="1652"/>
    </location>
</feature>
<dbReference type="InterPro" id="IPR000330">
    <property type="entry name" value="SNF2_N"/>
</dbReference>
<evidence type="ECO:0000313" key="12">
    <source>
        <dbReference type="EMBL" id="RDW84698.1"/>
    </source>
</evidence>
<dbReference type="OrthoDB" id="2020972at2759"/>
<evidence type="ECO:0000256" key="3">
    <source>
        <dbReference type="ARBA" id="ARBA00022741"/>
    </source>
</evidence>
<evidence type="ECO:0000256" key="8">
    <source>
        <dbReference type="ARBA" id="ARBA00023242"/>
    </source>
</evidence>
<feature type="region of interest" description="Disordered" evidence="9">
    <location>
        <begin position="1819"/>
        <end position="1905"/>
    </location>
</feature>
<keyword evidence="5" id="KW-0347">Helicase</keyword>
<feature type="compositionally biased region" description="Basic and acidic residues" evidence="9">
    <location>
        <begin position="207"/>
        <end position="220"/>
    </location>
</feature>
<reference evidence="12 13" key="1">
    <citation type="journal article" date="2018" name="IMA Fungus">
        <title>IMA Genome-F 9: Draft genome sequence of Annulohypoxylon stygium, Aspergillus mulundensis, Berkeleyomyces basicola (syn. Thielaviopsis basicola), Ceratocystis smalleyi, two Cercospora beticola strains, Coleophoma cylindrospora, Fusarium fracticaudum, Phialophora cf. hyalina, and Morchella septimelata.</title>
        <authorList>
            <person name="Wingfield B.D."/>
            <person name="Bills G.F."/>
            <person name="Dong Y."/>
            <person name="Huang W."/>
            <person name="Nel W.J."/>
            <person name="Swalarsk-Parry B.S."/>
            <person name="Vaghefi N."/>
            <person name="Wilken P.M."/>
            <person name="An Z."/>
            <person name="de Beer Z.W."/>
            <person name="De Vos L."/>
            <person name="Chen L."/>
            <person name="Duong T.A."/>
            <person name="Gao Y."/>
            <person name="Hammerbacher A."/>
            <person name="Kikkert J.R."/>
            <person name="Li Y."/>
            <person name="Li H."/>
            <person name="Li K."/>
            <person name="Li Q."/>
            <person name="Liu X."/>
            <person name="Ma X."/>
            <person name="Naidoo K."/>
            <person name="Pethybridge S.J."/>
            <person name="Sun J."/>
            <person name="Steenkamp E.T."/>
            <person name="van der Nest M.A."/>
            <person name="van Wyk S."/>
            <person name="Wingfield M.J."/>
            <person name="Xiong C."/>
            <person name="Yue Q."/>
            <person name="Zhang X."/>
        </authorList>
    </citation>
    <scope>NUCLEOTIDE SEQUENCE [LARGE SCALE GENOMIC DNA]</scope>
    <source>
        <strain evidence="12 13">BP6252</strain>
    </source>
</reference>
<dbReference type="Gene3D" id="3.40.50.10810">
    <property type="entry name" value="Tandem AAA-ATPase domain"/>
    <property type="match status" value="1"/>
</dbReference>
<dbReference type="PANTHER" id="PTHR45797">
    <property type="entry name" value="RAD54-LIKE"/>
    <property type="match status" value="1"/>
</dbReference>
<comment type="similarity">
    <text evidence="2">Belongs to the SNF2/RAD54 helicase family.</text>
</comment>
<dbReference type="Pfam" id="PF00271">
    <property type="entry name" value="Helicase_C"/>
    <property type="match status" value="1"/>
</dbReference>
<dbReference type="PROSITE" id="PS51192">
    <property type="entry name" value="HELICASE_ATP_BIND_1"/>
    <property type="match status" value="1"/>
</dbReference>
<comment type="subcellular location">
    <subcellularLocation>
        <location evidence="1">Nucleus</location>
    </subcellularLocation>
</comment>
<evidence type="ECO:0000256" key="9">
    <source>
        <dbReference type="SAM" id="MobiDB-lite"/>
    </source>
</evidence>
<feature type="region of interest" description="Disordered" evidence="9">
    <location>
        <begin position="661"/>
        <end position="698"/>
    </location>
</feature>
<feature type="compositionally biased region" description="Basic and acidic residues" evidence="9">
    <location>
        <begin position="2067"/>
        <end position="2079"/>
    </location>
</feature>
<keyword evidence="3" id="KW-0547">Nucleotide-binding</keyword>
<dbReference type="CDD" id="cd18007">
    <property type="entry name" value="DEXHc_ATRX-like"/>
    <property type="match status" value="1"/>
</dbReference>
<dbReference type="Proteomes" id="UP000256645">
    <property type="component" value="Unassembled WGS sequence"/>
</dbReference>
<keyword evidence="7" id="KW-0238">DNA-binding</keyword>
<dbReference type="InterPro" id="IPR001650">
    <property type="entry name" value="Helicase_C-like"/>
</dbReference>
<protein>
    <submittedName>
        <fullName evidence="12">Uncharacterized protein</fullName>
    </submittedName>
</protein>
<dbReference type="EMBL" id="PDLM01000002">
    <property type="protein sequence ID" value="RDW84698.1"/>
    <property type="molecule type" value="Genomic_DNA"/>
</dbReference>
<proteinExistence type="inferred from homology"/>
<dbReference type="GO" id="GO:0003677">
    <property type="term" value="F:DNA binding"/>
    <property type="evidence" value="ECO:0007669"/>
    <property type="project" value="UniProtKB-KW"/>
</dbReference>
<evidence type="ECO:0000313" key="13">
    <source>
        <dbReference type="Proteomes" id="UP000256645"/>
    </source>
</evidence>
<evidence type="ECO:0000256" key="2">
    <source>
        <dbReference type="ARBA" id="ARBA00007025"/>
    </source>
</evidence>
<evidence type="ECO:0000259" key="11">
    <source>
        <dbReference type="PROSITE" id="PS51194"/>
    </source>
</evidence>
<feature type="compositionally biased region" description="Basic and acidic residues" evidence="9">
    <location>
        <begin position="2096"/>
        <end position="2108"/>
    </location>
</feature>
<keyword evidence="8" id="KW-0539">Nucleus</keyword>
<dbReference type="InterPro" id="IPR056026">
    <property type="entry name" value="DUF7607"/>
</dbReference>
<dbReference type="SMART" id="SM00487">
    <property type="entry name" value="DEXDc"/>
    <property type="match status" value="1"/>
</dbReference>
<dbReference type="InterPro" id="IPR038718">
    <property type="entry name" value="SNF2-like_sf"/>
</dbReference>
<feature type="compositionally biased region" description="Polar residues" evidence="9">
    <location>
        <begin position="2110"/>
        <end position="2125"/>
    </location>
</feature>
<feature type="region of interest" description="Disordered" evidence="9">
    <location>
        <begin position="994"/>
        <end position="1060"/>
    </location>
</feature>
<dbReference type="SUPFAM" id="SSF52540">
    <property type="entry name" value="P-loop containing nucleoside triphosphate hydrolases"/>
    <property type="match status" value="2"/>
</dbReference>